<dbReference type="CDD" id="cd06550">
    <property type="entry name" value="TM_ABC_iron-siderophores_like"/>
    <property type="match status" value="1"/>
</dbReference>
<evidence type="ECO:0000256" key="1">
    <source>
        <dbReference type="ARBA" id="ARBA00004651"/>
    </source>
</evidence>
<feature type="transmembrane region" description="Helical" evidence="8">
    <location>
        <begin position="165"/>
        <end position="185"/>
    </location>
</feature>
<sequence>MTRTPLPGTYRSPRTITSLALVLLIALSLITLIFGTYEITPAGVWQVLAGGGEGLDRYIVLNQRLPRLVAALAVGASLGLAGAIFQSVSRNPLGSPDIIGFTTGSATGALLVVLVLTQAGADAETAATGGGIGTGLGAIAGGFLTAALVLLLSARSGTSSAGHKLVLVGIAVGAMLSAFNDFLLTRADLEQAESAKTWLYGSLNALTWNSVWLPAVLICLAVPLALCFSRMLRVLELGEDLAAGLGLPVQAATRILMTGAVLLTALSISLAGPIGFVALIAPQLSHRVWRTPGAALWQSVLTGALLLVAADYVAGHALAPFQIPVGLVTGALGGAYLLWIIVRKG</sequence>
<feature type="transmembrane region" description="Helical" evidence="8">
    <location>
        <begin position="21"/>
        <end position="48"/>
    </location>
</feature>
<dbReference type="EMBL" id="BMDC01000003">
    <property type="protein sequence ID" value="GGH64518.1"/>
    <property type="molecule type" value="Genomic_DNA"/>
</dbReference>
<keyword evidence="10" id="KW-1185">Reference proteome</keyword>
<accession>A0A917MUG1</accession>
<keyword evidence="5 8" id="KW-0812">Transmembrane</keyword>
<comment type="similarity">
    <text evidence="2">Belongs to the binding-protein-dependent transport system permease family. FecCD subfamily.</text>
</comment>
<feature type="transmembrane region" description="Helical" evidence="8">
    <location>
        <begin position="321"/>
        <end position="342"/>
    </location>
</feature>
<feature type="transmembrane region" description="Helical" evidence="8">
    <location>
        <begin position="294"/>
        <end position="315"/>
    </location>
</feature>
<evidence type="ECO:0000256" key="6">
    <source>
        <dbReference type="ARBA" id="ARBA00022989"/>
    </source>
</evidence>
<dbReference type="InterPro" id="IPR037294">
    <property type="entry name" value="ABC_BtuC-like"/>
</dbReference>
<dbReference type="PANTHER" id="PTHR30472">
    <property type="entry name" value="FERRIC ENTEROBACTIN TRANSPORT SYSTEM PERMEASE PROTEIN"/>
    <property type="match status" value="1"/>
</dbReference>
<dbReference type="GO" id="GO:0033214">
    <property type="term" value="P:siderophore-iron import into cell"/>
    <property type="evidence" value="ECO:0007669"/>
    <property type="project" value="TreeGrafter"/>
</dbReference>
<reference evidence="9 10" key="1">
    <citation type="journal article" date="2014" name="Int. J. Syst. Evol. Microbiol.">
        <title>Complete genome sequence of Corynebacterium casei LMG S-19264T (=DSM 44701T), isolated from a smear-ripened cheese.</title>
        <authorList>
            <consortium name="US DOE Joint Genome Institute (JGI-PGF)"/>
            <person name="Walter F."/>
            <person name="Albersmeier A."/>
            <person name="Kalinowski J."/>
            <person name="Ruckert C."/>
        </authorList>
    </citation>
    <scope>NUCLEOTIDE SEQUENCE [LARGE SCALE GENOMIC DNA]</scope>
    <source>
        <strain evidence="9 10">CCM 8669</strain>
    </source>
</reference>
<feature type="transmembrane region" description="Helical" evidence="8">
    <location>
        <begin position="205"/>
        <end position="228"/>
    </location>
</feature>
<dbReference type="InterPro" id="IPR000522">
    <property type="entry name" value="ABC_transptr_permease_BtuC"/>
</dbReference>
<dbReference type="GO" id="GO:0022857">
    <property type="term" value="F:transmembrane transporter activity"/>
    <property type="evidence" value="ECO:0007669"/>
    <property type="project" value="InterPro"/>
</dbReference>
<evidence type="ECO:0000256" key="4">
    <source>
        <dbReference type="ARBA" id="ARBA00022475"/>
    </source>
</evidence>
<evidence type="ECO:0000256" key="5">
    <source>
        <dbReference type="ARBA" id="ARBA00022692"/>
    </source>
</evidence>
<evidence type="ECO:0000313" key="10">
    <source>
        <dbReference type="Proteomes" id="UP000600171"/>
    </source>
</evidence>
<keyword evidence="3" id="KW-0813">Transport</keyword>
<dbReference type="RefSeq" id="WP_188359938.1">
    <property type="nucleotide sequence ID" value="NZ_BMDC01000003.1"/>
</dbReference>
<dbReference type="Pfam" id="PF01032">
    <property type="entry name" value="FecCD"/>
    <property type="match status" value="1"/>
</dbReference>
<dbReference type="SUPFAM" id="SSF81345">
    <property type="entry name" value="ABC transporter involved in vitamin B12 uptake, BtuC"/>
    <property type="match status" value="1"/>
</dbReference>
<feature type="transmembrane region" description="Helical" evidence="8">
    <location>
        <begin position="263"/>
        <end position="282"/>
    </location>
</feature>
<dbReference type="GO" id="GO:0005886">
    <property type="term" value="C:plasma membrane"/>
    <property type="evidence" value="ECO:0007669"/>
    <property type="project" value="UniProtKB-SubCell"/>
</dbReference>
<evidence type="ECO:0000256" key="8">
    <source>
        <dbReference type="SAM" id="Phobius"/>
    </source>
</evidence>
<proteinExistence type="inferred from homology"/>
<gene>
    <name evidence="9" type="primary">fepG</name>
    <name evidence="9" type="ORF">GCM10007359_16890</name>
</gene>
<dbReference type="Gene3D" id="1.10.3470.10">
    <property type="entry name" value="ABC transporter involved in vitamin B12 uptake, BtuC"/>
    <property type="match status" value="1"/>
</dbReference>
<dbReference type="PANTHER" id="PTHR30472:SF24">
    <property type="entry name" value="FERRIC ENTEROBACTIN TRANSPORT SYSTEM PERMEASE PROTEIN FEPG"/>
    <property type="match status" value="1"/>
</dbReference>
<organism evidence="9 10">
    <name type="scientific">Rothia aerolata</name>
    <dbReference type="NCBI Taxonomy" id="1812262"/>
    <lineage>
        <taxon>Bacteria</taxon>
        <taxon>Bacillati</taxon>
        <taxon>Actinomycetota</taxon>
        <taxon>Actinomycetes</taxon>
        <taxon>Micrococcales</taxon>
        <taxon>Micrococcaceae</taxon>
        <taxon>Rothia</taxon>
    </lineage>
</organism>
<dbReference type="Proteomes" id="UP000600171">
    <property type="component" value="Unassembled WGS sequence"/>
</dbReference>
<feature type="transmembrane region" description="Helical" evidence="8">
    <location>
        <begin position="68"/>
        <end position="86"/>
    </location>
</feature>
<evidence type="ECO:0000256" key="2">
    <source>
        <dbReference type="ARBA" id="ARBA00007935"/>
    </source>
</evidence>
<comment type="subcellular location">
    <subcellularLocation>
        <location evidence="1">Cell membrane</location>
        <topology evidence="1">Multi-pass membrane protein</topology>
    </subcellularLocation>
</comment>
<name>A0A917MUG1_9MICC</name>
<evidence type="ECO:0000313" key="9">
    <source>
        <dbReference type="EMBL" id="GGH64518.1"/>
    </source>
</evidence>
<keyword evidence="4" id="KW-1003">Cell membrane</keyword>
<feature type="transmembrane region" description="Helical" evidence="8">
    <location>
        <begin position="98"/>
        <end position="120"/>
    </location>
</feature>
<protein>
    <submittedName>
        <fullName evidence="9">Enterobactin ABC transporter permease</fullName>
    </submittedName>
</protein>
<feature type="transmembrane region" description="Helical" evidence="8">
    <location>
        <begin position="132"/>
        <end position="153"/>
    </location>
</feature>
<comment type="caution">
    <text evidence="9">The sequence shown here is derived from an EMBL/GenBank/DDBJ whole genome shotgun (WGS) entry which is preliminary data.</text>
</comment>
<dbReference type="AlphaFoldDB" id="A0A917MUG1"/>
<evidence type="ECO:0000256" key="3">
    <source>
        <dbReference type="ARBA" id="ARBA00022448"/>
    </source>
</evidence>
<evidence type="ECO:0000256" key="7">
    <source>
        <dbReference type="ARBA" id="ARBA00023136"/>
    </source>
</evidence>
<keyword evidence="6 8" id="KW-1133">Transmembrane helix</keyword>
<keyword evidence="7 8" id="KW-0472">Membrane</keyword>